<accession>A0ABR0R170</accession>
<gene>
    <name evidence="1" type="ORF">PVK06_001432</name>
</gene>
<protein>
    <submittedName>
        <fullName evidence="1">Uncharacterized protein</fullName>
    </submittedName>
</protein>
<name>A0ABR0R170_GOSAR</name>
<proteinExistence type="predicted"/>
<sequence>MYTCTFRCEPVVHPSNILWPYNVFKDLAAVLVGKEEPPHFFTPIEGNVCAANLNHPQWLLMGGCRSKRLRTEGGFRSTIESSGRRLVCHKRALEQYKVDIMAEVVNYIPKFSWAPLTFKRNGKVLYSLFFPPEPEPTTPTPIKEANDEMEENAKETIDLLVGDNA</sequence>
<reference evidence="1 2" key="1">
    <citation type="submission" date="2023-03" db="EMBL/GenBank/DDBJ databases">
        <title>WGS of Gossypium arboreum.</title>
        <authorList>
            <person name="Yu D."/>
        </authorList>
    </citation>
    <scope>NUCLEOTIDE SEQUENCE [LARGE SCALE GENOMIC DNA]</scope>
    <source>
        <tissue evidence="1">Leaf</tissue>
    </source>
</reference>
<keyword evidence="2" id="KW-1185">Reference proteome</keyword>
<evidence type="ECO:0000313" key="1">
    <source>
        <dbReference type="EMBL" id="KAK5845264.1"/>
    </source>
</evidence>
<dbReference type="EMBL" id="JARKNE010000001">
    <property type="protein sequence ID" value="KAK5845264.1"/>
    <property type="molecule type" value="Genomic_DNA"/>
</dbReference>
<organism evidence="1 2">
    <name type="scientific">Gossypium arboreum</name>
    <name type="common">Tree cotton</name>
    <name type="synonym">Gossypium nanking</name>
    <dbReference type="NCBI Taxonomy" id="29729"/>
    <lineage>
        <taxon>Eukaryota</taxon>
        <taxon>Viridiplantae</taxon>
        <taxon>Streptophyta</taxon>
        <taxon>Embryophyta</taxon>
        <taxon>Tracheophyta</taxon>
        <taxon>Spermatophyta</taxon>
        <taxon>Magnoliopsida</taxon>
        <taxon>eudicotyledons</taxon>
        <taxon>Gunneridae</taxon>
        <taxon>Pentapetalae</taxon>
        <taxon>rosids</taxon>
        <taxon>malvids</taxon>
        <taxon>Malvales</taxon>
        <taxon>Malvaceae</taxon>
        <taxon>Malvoideae</taxon>
        <taxon>Gossypium</taxon>
    </lineage>
</organism>
<dbReference type="Proteomes" id="UP001358586">
    <property type="component" value="Chromosome 1"/>
</dbReference>
<evidence type="ECO:0000313" key="2">
    <source>
        <dbReference type="Proteomes" id="UP001358586"/>
    </source>
</evidence>
<comment type="caution">
    <text evidence="1">The sequence shown here is derived from an EMBL/GenBank/DDBJ whole genome shotgun (WGS) entry which is preliminary data.</text>
</comment>